<name>A0ACC1LC26_9FUNG</name>
<dbReference type="EMBL" id="JANBUP010001479">
    <property type="protein sequence ID" value="KAJ2805442.1"/>
    <property type="molecule type" value="Genomic_DNA"/>
</dbReference>
<sequence>MHFKFRHMSDPQQCVRAAISTEPLNARQQEAMKFRRDSHQAAHKIPCEDIENGMTSLKLDNPLYPVKPNDGNSHN</sequence>
<feature type="non-terminal residue" evidence="1">
    <location>
        <position position="75"/>
    </location>
</feature>
<proteinExistence type="predicted"/>
<keyword evidence="2" id="KW-1185">Reference proteome</keyword>
<accession>A0ACC1LC26</accession>
<reference evidence="1" key="1">
    <citation type="submission" date="2022-07" db="EMBL/GenBank/DDBJ databases">
        <title>Phylogenomic reconstructions and comparative analyses of Kickxellomycotina fungi.</title>
        <authorList>
            <person name="Reynolds N.K."/>
            <person name="Stajich J.E."/>
            <person name="Barry K."/>
            <person name="Grigoriev I.V."/>
            <person name="Crous P."/>
            <person name="Smith M.E."/>
        </authorList>
    </citation>
    <scope>NUCLEOTIDE SEQUENCE</scope>
    <source>
        <strain evidence="1">CBS 102833</strain>
    </source>
</reference>
<evidence type="ECO:0000313" key="1">
    <source>
        <dbReference type="EMBL" id="KAJ2805442.1"/>
    </source>
</evidence>
<comment type="caution">
    <text evidence="1">The sequence shown here is derived from an EMBL/GenBank/DDBJ whole genome shotgun (WGS) entry which is preliminary data.</text>
</comment>
<evidence type="ECO:0000313" key="2">
    <source>
        <dbReference type="Proteomes" id="UP001140096"/>
    </source>
</evidence>
<protein>
    <submittedName>
        <fullName evidence="1">Uncharacterized protein</fullName>
    </submittedName>
</protein>
<dbReference type="Proteomes" id="UP001140096">
    <property type="component" value="Unassembled WGS sequence"/>
</dbReference>
<gene>
    <name evidence="1" type="ORF">H4S07_004018</name>
</gene>
<organism evidence="1 2">
    <name type="scientific">Coemansia furcata</name>
    <dbReference type="NCBI Taxonomy" id="417177"/>
    <lineage>
        <taxon>Eukaryota</taxon>
        <taxon>Fungi</taxon>
        <taxon>Fungi incertae sedis</taxon>
        <taxon>Zoopagomycota</taxon>
        <taxon>Kickxellomycotina</taxon>
        <taxon>Kickxellomycetes</taxon>
        <taxon>Kickxellales</taxon>
        <taxon>Kickxellaceae</taxon>
        <taxon>Coemansia</taxon>
    </lineage>
</organism>